<gene>
    <name evidence="1" type="ORF">Z042_14715</name>
</gene>
<reference evidence="1 2" key="1">
    <citation type="submission" date="2014-01" db="EMBL/GenBank/DDBJ databases">
        <title>Isolation of Serratia multitudinisentens RB-25 from Ex-Landfill site.</title>
        <authorList>
            <person name="Robson E.H.J."/>
        </authorList>
    </citation>
    <scope>NUCLEOTIDE SEQUENCE [LARGE SCALE GENOMIC DNA]</scope>
    <source>
        <strain evidence="1 2">RB-25</strain>
    </source>
</reference>
<name>W0LEL5_9GAMM</name>
<evidence type="ECO:0000313" key="1">
    <source>
        <dbReference type="EMBL" id="AHG20722.2"/>
    </source>
</evidence>
<keyword evidence="2" id="KW-1185">Reference proteome</keyword>
<sequence>MLNLIKPPVLDQEELIEQCFALSYSMQHVEQAPVKESLSFILLEKISALILLMTTETAE</sequence>
<accession>W0LEL5</accession>
<dbReference type="KEGG" id="sfo:Z042_14715"/>
<dbReference type="Proteomes" id="UP000019030">
    <property type="component" value="Chromosome"/>
</dbReference>
<proteinExistence type="predicted"/>
<dbReference type="AlphaFoldDB" id="W0LEL5"/>
<dbReference type="RefSeq" id="WP_024914308.1">
    <property type="nucleotide sequence ID" value="NZ_CP007044.2"/>
</dbReference>
<dbReference type="HOGENOM" id="CLU_2958170_0_0_6"/>
<dbReference type="OrthoDB" id="6636774at2"/>
<reference evidence="1 2" key="2">
    <citation type="submission" date="2015-03" db="EMBL/GenBank/DDBJ databases">
        <authorList>
            <person name="Chan K.-G."/>
        </authorList>
    </citation>
    <scope>NUCLEOTIDE SEQUENCE [LARGE SCALE GENOMIC DNA]</scope>
    <source>
        <strain evidence="1 2">RB-25</strain>
    </source>
</reference>
<dbReference type="EMBL" id="CP007044">
    <property type="protein sequence ID" value="AHG20722.2"/>
    <property type="molecule type" value="Genomic_DNA"/>
</dbReference>
<evidence type="ECO:0000313" key="2">
    <source>
        <dbReference type="Proteomes" id="UP000019030"/>
    </source>
</evidence>
<protein>
    <submittedName>
        <fullName evidence="1">Uncharacterized protein</fullName>
    </submittedName>
</protein>
<organism evidence="1 2">
    <name type="scientific">Chania multitudinisentens RB-25</name>
    <dbReference type="NCBI Taxonomy" id="1441930"/>
    <lineage>
        <taxon>Bacteria</taxon>
        <taxon>Pseudomonadati</taxon>
        <taxon>Pseudomonadota</taxon>
        <taxon>Gammaproteobacteria</taxon>
        <taxon>Enterobacterales</taxon>
        <taxon>Yersiniaceae</taxon>
        <taxon>Chania</taxon>
    </lineage>
</organism>